<dbReference type="AlphaFoldDB" id="A0A1N7SRS0"/>
<gene>
    <name evidence="1" type="ORF">BN2476_740099</name>
</gene>
<evidence type="ECO:0000313" key="1">
    <source>
        <dbReference type="EMBL" id="SIT50055.1"/>
    </source>
</evidence>
<protein>
    <submittedName>
        <fullName evidence="1">Uncharacterized protein</fullName>
    </submittedName>
</protein>
<comment type="caution">
    <text evidence="1">The sequence shown here is derived from an EMBL/GenBank/DDBJ whole genome shotgun (WGS) entry which is preliminary data.</text>
</comment>
<name>A0A1N7SRS0_9BURK</name>
<keyword evidence="2" id="KW-1185">Reference proteome</keyword>
<sequence length="123" mass="13696">MSIEHHKSLMSMMSEFSPSDVAIRAPRRGLQVLIRNVCFVQPAQSKSGTLTTKFSSNSVKWASEATPHLLSQQKDCLSATQQRANPVRSHDALAEVQTRDGRTWCGAPIKWQSQKFQAQDLLG</sequence>
<dbReference type="Proteomes" id="UP000195569">
    <property type="component" value="Unassembled WGS sequence"/>
</dbReference>
<dbReference type="EMBL" id="CYGY02000074">
    <property type="protein sequence ID" value="SIT50055.1"/>
    <property type="molecule type" value="Genomic_DNA"/>
</dbReference>
<accession>A0A1N7SRS0</accession>
<organism evidence="1 2">
    <name type="scientific">Paraburkholderia piptadeniae</name>
    <dbReference type="NCBI Taxonomy" id="1701573"/>
    <lineage>
        <taxon>Bacteria</taxon>
        <taxon>Pseudomonadati</taxon>
        <taxon>Pseudomonadota</taxon>
        <taxon>Betaproteobacteria</taxon>
        <taxon>Burkholderiales</taxon>
        <taxon>Burkholderiaceae</taxon>
        <taxon>Paraburkholderia</taxon>
    </lineage>
</organism>
<reference evidence="1" key="1">
    <citation type="submission" date="2016-12" db="EMBL/GenBank/DDBJ databases">
        <authorList>
            <person name="Moulin L."/>
        </authorList>
    </citation>
    <scope>NUCLEOTIDE SEQUENCE [LARGE SCALE GENOMIC DNA]</scope>
    <source>
        <strain evidence="1">STM 7183</strain>
    </source>
</reference>
<evidence type="ECO:0000313" key="2">
    <source>
        <dbReference type="Proteomes" id="UP000195569"/>
    </source>
</evidence>
<proteinExistence type="predicted"/>